<gene>
    <name evidence="2" type="ORF">G3T38_10910</name>
</gene>
<dbReference type="RefSeq" id="WP_163772314.1">
    <property type="nucleotide sequence ID" value="NZ_JAAGXA010000006.1"/>
</dbReference>
<organism evidence="2 3">
    <name type="scientific">Nocardioides zeae</name>
    <dbReference type="NCBI Taxonomy" id="1457234"/>
    <lineage>
        <taxon>Bacteria</taxon>
        <taxon>Bacillati</taxon>
        <taxon>Actinomycetota</taxon>
        <taxon>Actinomycetes</taxon>
        <taxon>Propionibacteriales</taxon>
        <taxon>Nocardioidaceae</taxon>
        <taxon>Nocardioides</taxon>
    </lineage>
</organism>
<comment type="caution">
    <text evidence="2">The sequence shown here is derived from an EMBL/GenBank/DDBJ whole genome shotgun (WGS) entry which is preliminary data.</text>
</comment>
<keyword evidence="1" id="KW-0812">Transmembrane</keyword>
<keyword evidence="1" id="KW-1133">Transmembrane helix</keyword>
<dbReference type="Proteomes" id="UP000468687">
    <property type="component" value="Unassembled WGS sequence"/>
</dbReference>
<accession>A0A6P0HMD0</accession>
<sequence length="149" mass="15390">MRRDPKASAVPPVVPYARGTSGPVRVLHLETRRGMLAAASTVVTVDGAAYPLPWGRSAFELPADRPVALQVSQAWRNGTVGVASIVLPPGPDLALEYRGPSHLAMAGELGLPGTVRSRGTALQATLLGCVGLLLLGLLALVLLVVLTAS</sequence>
<keyword evidence="3" id="KW-1185">Reference proteome</keyword>
<dbReference type="AlphaFoldDB" id="A0A6P0HMD0"/>
<feature type="transmembrane region" description="Helical" evidence="1">
    <location>
        <begin position="126"/>
        <end position="148"/>
    </location>
</feature>
<evidence type="ECO:0000313" key="2">
    <source>
        <dbReference type="EMBL" id="NEN78785.1"/>
    </source>
</evidence>
<evidence type="ECO:0000256" key="1">
    <source>
        <dbReference type="SAM" id="Phobius"/>
    </source>
</evidence>
<dbReference type="EMBL" id="JAAGXA010000006">
    <property type="protein sequence ID" value="NEN78785.1"/>
    <property type="molecule type" value="Genomic_DNA"/>
</dbReference>
<keyword evidence="1" id="KW-0472">Membrane</keyword>
<name>A0A6P0HMD0_9ACTN</name>
<protein>
    <submittedName>
        <fullName evidence="2">Uncharacterized protein</fullName>
    </submittedName>
</protein>
<proteinExistence type="predicted"/>
<reference evidence="2 3" key="1">
    <citation type="journal article" date="2014" name="Int. J. Syst. Evol. Microbiol.">
        <title>Nocardioides zeae sp. nov., isolated from the stem of Zea mays.</title>
        <authorList>
            <person name="Glaeser S.P."/>
            <person name="McInroy J.A."/>
            <person name="Busse H.J."/>
            <person name="Kampfer P."/>
        </authorList>
    </citation>
    <scope>NUCLEOTIDE SEQUENCE [LARGE SCALE GENOMIC DNA]</scope>
    <source>
        <strain evidence="2 3">JCM 30728</strain>
    </source>
</reference>
<evidence type="ECO:0000313" key="3">
    <source>
        <dbReference type="Proteomes" id="UP000468687"/>
    </source>
</evidence>